<protein>
    <submittedName>
        <fullName evidence="3">Uncharacterized protein</fullName>
    </submittedName>
</protein>
<dbReference type="Proteomes" id="UP000054937">
    <property type="component" value="Unassembled WGS sequence"/>
</dbReference>
<feature type="coiled-coil region" evidence="1">
    <location>
        <begin position="134"/>
        <end position="161"/>
    </location>
</feature>
<feature type="compositionally biased region" description="Polar residues" evidence="2">
    <location>
        <begin position="339"/>
        <end position="361"/>
    </location>
</feature>
<evidence type="ECO:0000256" key="2">
    <source>
        <dbReference type="SAM" id="MobiDB-lite"/>
    </source>
</evidence>
<comment type="caution">
    <text evidence="3">The sequence shown here is derived from an EMBL/GenBank/DDBJ whole genome shotgun (WGS) entry which is preliminary data.</text>
</comment>
<reference evidence="3 4" key="1">
    <citation type="journal article" date="2015" name="Sci. Rep.">
        <title>Genome of the facultative scuticociliatosis pathogen Pseudocohnilembus persalinus provides insight into its virulence through horizontal gene transfer.</title>
        <authorList>
            <person name="Xiong J."/>
            <person name="Wang G."/>
            <person name="Cheng J."/>
            <person name="Tian M."/>
            <person name="Pan X."/>
            <person name="Warren A."/>
            <person name="Jiang C."/>
            <person name="Yuan D."/>
            <person name="Miao W."/>
        </authorList>
    </citation>
    <scope>NUCLEOTIDE SEQUENCE [LARGE SCALE GENOMIC DNA]</scope>
    <source>
        <strain evidence="3">36N120E</strain>
    </source>
</reference>
<dbReference type="EMBL" id="LDAU01000180">
    <property type="protein sequence ID" value="KRX00976.1"/>
    <property type="molecule type" value="Genomic_DNA"/>
</dbReference>
<evidence type="ECO:0000256" key="1">
    <source>
        <dbReference type="SAM" id="Coils"/>
    </source>
</evidence>
<feature type="region of interest" description="Disordered" evidence="2">
    <location>
        <begin position="334"/>
        <end position="361"/>
    </location>
</feature>
<organism evidence="3 4">
    <name type="scientific">Pseudocohnilembus persalinus</name>
    <name type="common">Ciliate</name>
    <dbReference type="NCBI Taxonomy" id="266149"/>
    <lineage>
        <taxon>Eukaryota</taxon>
        <taxon>Sar</taxon>
        <taxon>Alveolata</taxon>
        <taxon>Ciliophora</taxon>
        <taxon>Intramacronucleata</taxon>
        <taxon>Oligohymenophorea</taxon>
        <taxon>Scuticociliatia</taxon>
        <taxon>Philasterida</taxon>
        <taxon>Pseudocohnilembidae</taxon>
        <taxon>Pseudocohnilembus</taxon>
    </lineage>
</organism>
<dbReference type="AlphaFoldDB" id="A0A0V0QFT4"/>
<name>A0A0V0QFT4_PSEPJ</name>
<gene>
    <name evidence="3" type="ORF">PPERSA_09582</name>
</gene>
<sequence length="571" mass="68451">MPKQHLPKQFYSDIKLLPKEKNFKSSNNSQQKLDFYQALSSDRIQIKSVDGKIKKEIKQLQNIQQNSDKKTLQLERNKQSKEQKFNSISYKKLNAFAKNKLDFLLQQAQDNNFQEIDRQIKLQKDQQYSQQQQKQKFTQKNDNFKDQKKMLKLNLEQLKIDSQDNKDKNYQFQKLFPQTDRIVQYQKDKSHYFLQKQQNLFNTNRILNGEQSKKQKQNENCNTNFYRINNDNKNNQKRNHSDLTKVNLKQMKLNDQVVDLYQFINNNNKDGNLKNSQKNLNNHFLKMNSKQFSKNDIQQNSQKMKSTEYYFPSKQQLIQNQNKSEKIINDQDKLEKKSQNIQDAPINNLSRQNSDRFSAISPYSNNNKTYYNFIKNFQSIEKNKNLVQNKTEKSSKQFDQFQKNNLHQNQISQLKQNKNNEQYLNSEKQKLQESFDQNSQFLKSLVKFQQIKPNKQTHYVDKKIMQGQNQLNKEQNLIKQKFAENLQQINKKLNTLSVNEVNNQEKNDMNYEDKVYVEKKDYENENLNNSKNSQKNEQTPRVQEKVFLRNLEVAKNGYQYGKFIEITHGKF</sequence>
<keyword evidence="1" id="KW-0175">Coiled coil</keyword>
<keyword evidence="4" id="KW-1185">Reference proteome</keyword>
<evidence type="ECO:0000313" key="3">
    <source>
        <dbReference type="EMBL" id="KRX00976.1"/>
    </source>
</evidence>
<proteinExistence type="predicted"/>
<accession>A0A0V0QFT4</accession>
<feature type="coiled-coil region" evidence="1">
    <location>
        <begin position="479"/>
        <end position="537"/>
    </location>
</feature>
<dbReference type="InParanoid" id="A0A0V0QFT4"/>
<evidence type="ECO:0000313" key="4">
    <source>
        <dbReference type="Proteomes" id="UP000054937"/>
    </source>
</evidence>